<feature type="region of interest" description="Disordered" evidence="1">
    <location>
        <begin position="128"/>
        <end position="152"/>
    </location>
</feature>
<gene>
    <name evidence="2" type="ORF">ALC62_05634</name>
</gene>
<feature type="region of interest" description="Disordered" evidence="1">
    <location>
        <begin position="1"/>
        <end position="69"/>
    </location>
</feature>
<protein>
    <submittedName>
        <fullName evidence="2">Uncharacterized protein</fullName>
    </submittedName>
</protein>
<organism evidence="2 3">
    <name type="scientific">Cyphomyrmex costatus</name>
    <dbReference type="NCBI Taxonomy" id="456900"/>
    <lineage>
        <taxon>Eukaryota</taxon>
        <taxon>Metazoa</taxon>
        <taxon>Ecdysozoa</taxon>
        <taxon>Arthropoda</taxon>
        <taxon>Hexapoda</taxon>
        <taxon>Insecta</taxon>
        <taxon>Pterygota</taxon>
        <taxon>Neoptera</taxon>
        <taxon>Endopterygota</taxon>
        <taxon>Hymenoptera</taxon>
        <taxon>Apocrita</taxon>
        <taxon>Aculeata</taxon>
        <taxon>Formicoidea</taxon>
        <taxon>Formicidae</taxon>
        <taxon>Myrmicinae</taxon>
        <taxon>Cyphomyrmex</taxon>
    </lineage>
</organism>
<evidence type="ECO:0000256" key="1">
    <source>
        <dbReference type="SAM" id="MobiDB-lite"/>
    </source>
</evidence>
<dbReference type="Proteomes" id="UP000078542">
    <property type="component" value="Unassembled WGS sequence"/>
</dbReference>
<evidence type="ECO:0000313" key="3">
    <source>
        <dbReference type="Proteomes" id="UP000078542"/>
    </source>
</evidence>
<feature type="region of interest" description="Disordered" evidence="1">
    <location>
        <begin position="447"/>
        <end position="467"/>
    </location>
</feature>
<reference evidence="2 3" key="1">
    <citation type="submission" date="2016-03" db="EMBL/GenBank/DDBJ databases">
        <title>Cyphomyrmex costatus WGS genome.</title>
        <authorList>
            <person name="Nygaard S."/>
            <person name="Hu H."/>
            <person name="Boomsma J."/>
            <person name="Zhang G."/>
        </authorList>
    </citation>
    <scope>NUCLEOTIDE SEQUENCE [LARGE SCALE GENOMIC DNA]</scope>
    <source>
        <strain evidence="2">MS0001</strain>
        <tissue evidence="2">Whole body</tissue>
    </source>
</reference>
<evidence type="ECO:0000313" key="2">
    <source>
        <dbReference type="EMBL" id="KYN03507.1"/>
    </source>
</evidence>
<dbReference type="AlphaFoldDB" id="A0A195CSK3"/>
<proteinExistence type="predicted"/>
<keyword evidence="3" id="KW-1185">Reference proteome</keyword>
<feature type="non-terminal residue" evidence="2">
    <location>
        <position position="1"/>
    </location>
</feature>
<accession>A0A195CSK3</accession>
<sequence length="467" mass="50712">SVRTRAKDEERLTRSAKDRHGLAEGGVAPFADRRSLGSAEPAARGDDGGEGAKGATERRSSATPPRPRHVVVTRRTISLEIFCRLAVGVSIFETGRSCSSMLDSTTIHRDFSLDLTLIAHESRILTPGGSAISPGGAGPPASPSPGHYHPPAHSPPLVKVNVGCFRRVSNDSYSWPPIQLYFHLKPALLSVRPHAPPFPTCPGFSLFLSPPLSLSLSLSHSMLLPESSAISEFDATSAIRYRPRKSDCSLWSRNNCAGPPPSVRRGRNNGERFCATRKGGEGRNRGRARANVSERERERRWMDEEKEADDDDGCKGGCPSSFSSAAAVNPFGDSARQLSADCRSLPLEKPRSKLNAERFLIRALLQWTPHLKCFLRELESGILSPSYVKPREINFKMTRRGEEGLFSPPAAAAGDGGGGGSCFTLFDFFKIYSYRFLAKSLSGRNLRSGNNTEGASPGELQPGFFST</sequence>
<feature type="region of interest" description="Disordered" evidence="1">
    <location>
        <begin position="259"/>
        <end position="315"/>
    </location>
</feature>
<dbReference type="EMBL" id="KQ977329">
    <property type="protein sequence ID" value="KYN03507.1"/>
    <property type="molecule type" value="Genomic_DNA"/>
</dbReference>
<feature type="compositionally biased region" description="Basic and acidic residues" evidence="1">
    <location>
        <begin position="1"/>
        <end position="22"/>
    </location>
</feature>
<feature type="compositionally biased region" description="Basic and acidic residues" evidence="1">
    <location>
        <begin position="292"/>
        <end position="303"/>
    </location>
</feature>
<name>A0A195CSK3_9HYME</name>